<dbReference type="InterPro" id="IPR016024">
    <property type="entry name" value="ARM-type_fold"/>
</dbReference>
<dbReference type="InterPro" id="IPR011989">
    <property type="entry name" value="ARM-like"/>
</dbReference>
<keyword evidence="4" id="KW-1185">Reference proteome</keyword>
<dbReference type="PROSITE" id="PS50176">
    <property type="entry name" value="ARM_REPEAT"/>
    <property type="match status" value="2"/>
</dbReference>
<feature type="repeat" description="ARM" evidence="2">
    <location>
        <begin position="183"/>
        <end position="210"/>
    </location>
</feature>
<dbReference type="WBParaSite" id="TCONS_00011702.p1">
    <property type="protein sequence ID" value="TCONS_00011702.p1"/>
    <property type="gene ID" value="XLOC_006452"/>
</dbReference>
<evidence type="ECO:0000313" key="5">
    <source>
        <dbReference type="WBParaSite" id="TCONS_00011702.p1"/>
    </source>
</evidence>
<organism evidence="4 5">
    <name type="scientific">Strongyloides stercoralis</name>
    <name type="common">Threadworm</name>
    <dbReference type="NCBI Taxonomy" id="6248"/>
    <lineage>
        <taxon>Eukaryota</taxon>
        <taxon>Metazoa</taxon>
        <taxon>Ecdysozoa</taxon>
        <taxon>Nematoda</taxon>
        <taxon>Chromadorea</taxon>
        <taxon>Rhabditida</taxon>
        <taxon>Tylenchina</taxon>
        <taxon>Panagrolaimomorpha</taxon>
        <taxon>Strongyloidoidea</taxon>
        <taxon>Strongyloididae</taxon>
        <taxon>Strongyloides</taxon>
    </lineage>
</organism>
<keyword evidence="1" id="KW-0217">Developmental protein</keyword>
<dbReference type="Proteomes" id="UP000035681">
    <property type="component" value="Unplaced"/>
</dbReference>
<evidence type="ECO:0000256" key="2">
    <source>
        <dbReference type="PROSITE-ProRule" id="PRU00259"/>
    </source>
</evidence>
<dbReference type="Gene3D" id="3.90.1300.10">
    <property type="entry name" value="Amidase signature (AS) domain"/>
    <property type="match status" value="1"/>
</dbReference>
<dbReference type="SMART" id="SM00185">
    <property type="entry name" value="ARM"/>
    <property type="match status" value="6"/>
</dbReference>
<dbReference type="SUPFAM" id="SSF48371">
    <property type="entry name" value="ARM repeat"/>
    <property type="match status" value="1"/>
</dbReference>
<dbReference type="InterPro" id="IPR000225">
    <property type="entry name" value="Armadillo"/>
</dbReference>
<dbReference type="PANTHER" id="PTHR45976">
    <property type="entry name" value="ARMADILLO SEGMENT POLARITY PROTEIN"/>
    <property type="match status" value="1"/>
</dbReference>
<sequence>IYKMYDATVSSFNFNGTLTSDCSNIGIEEMDEYDIIRADRIRKFMFPEFSIDSGFEEQNDVIEGPTTSLVAQLGRPALYLKESIVELLCLRDGVEVTTKAIPELIALLNDRDPDVVSRAAHMVYLLSREEKFIGTLATNNKLIRALLDAAACTEDNNTKRETAATISHISDHNEGRMHIFRSGGIPELVRMLTWPIEQVVHYAVTTLHNLLLYLESSKQEILSCGGLEALTPHLRSSNVKLQALVADSIYFLVLDRPYTKQLFLSLQGPVALIDILKTPTNYSKLYATVIRVIRSISTCPLTKTALIQLGALETLHYHLVKTSIDIKRQLAILNGMRNLSDVATSLDSLKELIMDLLSLIETSFNEEIVACASGILSNLTCNNIHNKHAVCASGGVKLLSQILNRFPNIEDVTEPVLCTLRHCTARHSLAVDAQKEVKNSNAFPIILSLLATRRAPVVKAALGLLRNCALLQENLQSMLKEVTEDGENIVAIAVEVLSRSGMQLRMDFTAMEDGVSQMEMVEGSVSALHQLATNHDVAVFLLESSQIISLLGDLVSMEQINNNDDDLMMRELMGLFYQLTKSPEGARIIERIGPMEIFKEALRSRHKSVSTYAYGVIKNIELETGDYQNYRNYEQHNISSNMIPPPAPGSDYGGWGHDGLEPELFNEMYHSSNIEKYKKECNYYDINGNLYIKIRPKGCKVSLLNKNYQKQFCSINMHKQLIIYFTKNRGLVLSLNDIIGIQNNCKFIKTKKAVWSIEGVIIFSFGKIKIATHHYNILNLKYKLSMLFCKISPEHIKNKKERGDGNISQDNIVYERNIYDISYDYNIINDEFLKKEIHNRTINKYYIFEFITKKSKRNSKKNLVEICETFELAERQAAEAIKNGLVPFPIVVKDCFAVKDLPLTCASNMLKNFKAPYTATVVDRLLKNGGCIIGKSNMDEFAMGAASSDSIFGEVKNGFTKVEDLNDNWLIAGGSSGGSAVAVQLGMADVGIGSDTGGSSRNPAAFCGLIGFKPSFGALSRYGLVPLVNSLDCPSIMANNVESAKKYFNMMKGVCKNDSTSLDLSLNKGDLNTKKLRVGIPIEYFPESLTEEAKNAVNIVANIFDNMGYEVKHISLPHTEYSIVCYHIINEVDVTSNMARYTGLYYGESTDYNMNGNNLSANEWIANNRTKNLNETVKRRIFAGNYFTMKKQNRKHYIEALKVRRLIYNDFKSAFLNECDVILTPVTSSTSPSHKSYYKDKINCERRDDYYTQSANMAGIPAISLPVIKDPINNLPLSVQLMMYFGMDDKLLDISMLLEKCLLT</sequence>
<dbReference type="InterPro" id="IPR013284">
    <property type="entry name" value="Beta-catenin"/>
</dbReference>
<evidence type="ECO:0000256" key="1">
    <source>
        <dbReference type="ARBA" id="ARBA00022473"/>
    </source>
</evidence>
<dbReference type="GO" id="GO:0045296">
    <property type="term" value="F:cadherin binding"/>
    <property type="evidence" value="ECO:0007669"/>
    <property type="project" value="InterPro"/>
</dbReference>
<dbReference type="InterPro" id="IPR023631">
    <property type="entry name" value="Amidase_dom"/>
</dbReference>
<proteinExistence type="predicted"/>
<protein>
    <submittedName>
        <fullName evidence="5">Amidase domain-containing protein</fullName>
    </submittedName>
</protein>
<dbReference type="GO" id="GO:0007155">
    <property type="term" value="P:cell adhesion"/>
    <property type="evidence" value="ECO:0007669"/>
    <property type="project" value="InterPro"/>
</dbReference>
<dbReference type="Gene3D" id="1.25.10.10">
    <property type="entry name" value="Leucine-rich Repeat Variant"/>
    <property type="match status" value="1"/>
</dbReference>
<evidence type="ECO:0000313" key="4">
    <source>
        <dbReference type="Proteomes" id="UP000035681"/>
    </source>
</evidence>
<accession>A0AAF5DFL7</accession>
<dbReference type="Pfam" id="PF01425">
    <property type="entry name" value="Amidase"/>
    <property type="match status" value="1"/>
</dbReference>
<reference evidence="5" key="1">
    <citation type="submission" date="2024-02" db="UniProtKB">
        <authorList>
            <consortium name="WormBaseParasite"/>
        </authorList>
    </citation>
    <scope>IDENTIFICATION</scope>
</reference>
<feature type="domain" description="Amidase" evidence="3">
    <location>
        <begin position="866"/>
        <end position="1292"/>
    </location>
</feature>
<evidence type="ECO:0000259" key="3">
    <source>
        <dbReference type="Pfam" id="PF01425"/>
    </source>
</evidence>
<dbReference type="PRINTS" id="PR01869">
    <property type="entry name" value="BCATNINFAMLY"/>
</dbReference>
<dbReference type="AlphaFoldDB" id="A0AAF5DFL7"/>
<feature type="repeat" description="ARM" evidence="2">
    <location>
        <begin position="351"/>
        <end position="394"/>
    </location>
</feature>
<dbReference type="InterPro" id="IPR036928">
    <property type="entry name" value="AS_sf"/>
</dbReference>
<dbReference type="SUPFAM" id="SSF75304">
    <property type="entry name" value="Amidase signature (AS) enzymes"/>
    <property type="match status" value="1"/>
</dbReference>
<name>A0AAF5DFL7_STRER</name>